<dbReference type="AlphaFoldDB" id="A0A9W9K2Q3"/>
<sequence>MGVSYVYHKALATFLRALVRPRLQFHPKPDDTIFIPARDPDRTIRVHVYKPAHATEPTPVLINFCGSIFVLRTFGSDDEFCQFVADKTNYTVIDAQYRLAPEHPFPAAFYDAEDL</sequence>
<feature type="domain" description="Alpha/beta hydrolase fold-3" evidence="1">
    <location>
        <begin position="62"/>
        <end position="114"/>
    </location>
</feature>
<reference evidence="2" key="2">
    <citation type="journal article" date="2023" name="IMA Fungus">
        <title>Comparative genomic study of the Penicillium genus elucidates a diverse pangenome and 15 lateral gene transfer events.</title>
        <authorList>
            <person name="Petersen C."/>
            <person name="Sorensen T."/>
            <person name="Nielsen M.R."/>
            <person name="Sondergaard T.E."/>
            <person name="Sorensen J.L."/>
            <person name="Fitzpatrick D.A."/>
            <person name="Frisvad J.C."/>
            <person name="Nielsen K.L."/>
        </authorList>
    </citation>
    <scope>NUCLEOTIDE SEQUENCE</scope>
    <source>
        <strain evidence="2">IBT 30761</strain>
    </source>
</reference>
<accession>A0A9W9K2Q3</accession>
<dbReference type="InterPro" id="IPR050466">
    <property type="entry name" value="Carboxylest/Gibb_receptor"/>
</dbReference>
<proteinExistence type="predicted"/>
<dbReference type="Proteomes" id="UP001149074">
    <property type="component" value="Unassembled WGS sequence"/>
</dbReference>
<dbReference type="GO" id="GO:0016787">
    <property type="term" value="F:hydrolase activity"/>
    <property type="evidence" value="ECO:0007669"/>
    <property type="project" value="InterPro"/>
</dbReference>
<comment type="caution">
    <text evidence="2">The sequence shown here is derived from an EMBL/GenBank/DDBJ whole genome shotgun (WGS) entry which is preliminary data.</text>
</comment>
<gene>
    <name evidence="2" type="ORF">N7532_009597</name>
</gene>
<keyword evidence="3" id="KW-1185">Reference proteome</keyword>
<dbReference type="SUPFAM" id="SSF53474">
    <property type="entry name" value="alpha/beta-Hydrolases"/>
    <property type="match status" value="1"/>
</dbReference>
<dbReference type="GeneID" id="81361067"/>
<name>A0A9W9K2Q3_9EURO</name>
<protein>
    <recommendedName>
        <fullName evidence="1">Alpha/beta hydrolase fold-3 domain-containing protein</fullName>
    </recommendedName>
</protein>
<organism evidence="2 3">
    <name type="scientific">Penicillium argentinense</name>
    <dbReference type="NCBI Taxonomy" id="1131581"/>
    <lineage>
        <taxon>Eukaryota</taxon>
        <taxon>Fungi</taxon>
        <taxon>Dikarya</taxon>
        <taxon>Ascomycota</taxon>
        <taxon>Pezizomycotina</taxon>
        <taxon>Eurotiomycetes</taxon>
        <taxon>Eurotiomycetidae</taxon>
        <taxon>Eurotiales</taxon>
        <taxon>Aspergillaceae</taxon>
        <taxon>Penicillium</taxon>
    </lineage>
</organism>
<dbReference type="RefSeq" id="XP_056472894.1">
    <property type="nucleotide sequence ID" value="XM_056622088.1"/>
</dbReference>
<dbReference type="InterPro" id="IPR013094">
    <property type="entry name" value="AB_hydrolase_3"/>
</dbReference>
<dbReference type="GO" id="GO:0072330">
    <property type="term" value="P:monocarboxylic acid biosynthetic process"/>
    <property type="evidence" value="ECO:0007669"/>
    <property type="project" value="UniProtKB-ARBA"/>
</dbReference>
<dbReference type="PANTHER" id="PTHR23024:SF242">
    <property type="entry name" value="ALPHA_BETA HYDROLASE FOLD-3 DOMAIN-CONTAINING PROTEIN-RELATED"/>
    <property type="match status" value="1"/>
</dbReference>
<dbReference type="OrthoDB" id="408631at2759"/>
<dbReference type="InterPro" id="IPR029058">
    <property type="entry name" value="AB_hydrolase_fold"/>
</dbReference>
<dbReference type="PANTHER" id="PTHR23024">
    <property type="entry name" value="ARYLACETAMIDE DEACETYLASE"/>
    <property type="match status" value="1"/>
</dbReference>
<reference evidence="2" key="1">
    <citation type="submission" date="2022-11" db="EMBL/GenBank/DDBJ databases">
        <authorList>
            <person name="Petersen C."/>
        </authorList>
    </citation>
    <scope>NUCLEOTIDE SEQUENCE</scope>
    <source>
        <strain evidence="2">IBT 30761</strain>
    </source>
</reference>
<evidence type="ECO:0000259" key="1">
    <source>
        <dbReference type="Pfam" id="PF07859"/>
    </source>
</evidence>
<dbReference type="Pfam" id="PF07859">
    <property type="entry name" value="Abhydrolase_3"/>
    <property type="match status" value="1"/>
</dbReference>
<dbReference type="GO" id="GO:0017000">
    <property type="term" value="P:antibiotic biosynthetic process"/>
    <property type="evidence" value="ECO:0007669"/>
    <property type="project" value="UniProtKB-ARBA"/>
</dbReference>
<evidence type="ECO:0000313" key="3">
    <source>
        <dbReference type="Proteomes" id="UP001149074"/>
    </source>
</evidence>
<dbReference type="EMBL" id="JAPQKI010000009">
    <property type="protein sequence ID" value="KAJ5090913.1"/>
    <property type="molecule type" value="Genomic_DNA"/>
</dbReference>
<dbReference type="Gene3D" id="3.40.50.1820">
    <property type="entry name" value="alpha/beta hydrolase"/>
    <property type="match status" value="1"/>
</dbReference>
<evidence type="ECO:0000313" key="2">
    <source>
        <dbReference type="EMBL" id="KAJ5090913.1"/>
    </source>
</evidence>